<organism evidence="2 3">
    <name type="scientific">Paenimyroides tangerinum</name>
    <dbReference type="NCBI Taxonomy" id="2488728"/>
    <lineage>
        <taxon>Bacteria</taxon>
        <taxon>Pseudomonadati</taxon>
        <taxon>Bacteroidota</taxon>
        <taxon>Flavobacteriia</taxon>
        <taxon>Flavobacteriales</taxon>
        <taxon>Flavobacteriaceae</taxon>
        <taxon>Paenimyroides</taxon>
    </lineage>
</organism>
<comment type="caution">
    <text evidence="2">The sequence shown here is derived from an EMBL/GenBank/DDBJ whole genome shotgun (WGS) entry which is preliminary data.</text>
</comment>
<gene>
    <name evidence="2" type="ORF">EG240_13650</name>
</gene>
<evidence type="ECO:0000313" key="3">
    <source>
        <dbReference type="Proteomes" id="UP000275719"/>
    </source>
</evidence>
<sequence length="224" mass="25386">MFKYILFTIITLIVLIGIYLLSERILSRISVNDTGNSEPKNITMYVMSNGVHTDLVLPTKTVFIDWSTLFSFENTLGKKNDFKYIAIGWGDKGFYLNTPEWKDLKASTAFVAATGIGETALHVTYYNNIQLDESTKSIQITDTQYQNLIKYIENSIELGSDSKPQLIETTAQYGQNDAFYEAHRSYSIFFTCNSWTNDALKTAGIKASKWVAFDKGILYQHSAK</sequence>
<proteinExistence type="predicted"/>
<accession>A0A3P3W3F3</accession>
<dbReference type="Pfam" id="PF09601">
    <property type="entry name" value="DUF2459"/>
    <property type="match status" value="1"/>
</dbReference>
<dbReference type="EMBL" id="RQVQ01000040">
    <property type="protein sequence ID" value="RRJ88466.1"/>
    <property type="molecule type" value="Genomic_DNA"/>
</dbReference>
<evidence type="ECO:0000313" key="2">
    <source>
        <dbReference type="EMBL" id="RRJ88466.1"/>
    </source>
</evidence>
<dbReference type="InterPro" id="IPR011727">
    <property type="entry name" value="CHP02117"/>
</dbReference>
<reference evidence="2 3" key="1">
    <citation type="submission" date="2018-11" db="EMBL/GenBank/DDBJ databases">
        <title>Flavobacterium sp. nov., YIM 102701-2 draft genome.</title>
        <authorList>
            <person name="Li G."/>
            <person name="Jiang Y."/>
        </authorList>
    </citation>
    <scope>NUCLEOTIDE SEQUENCE [LARGE SCALE GENOMIC DNA]</scope>
    <source>
        <strain evidence="2 3">YIM 102701-2</strain>
    </source>
</reference>
<keyword evidence="1" id="KW-0472">Membrane</keyword>
<dbReference type="AlphaFoldDB" id="A0A3P3W3F3"/>
<protein>
    <submittedName>
        <fullName evidence="2">TIGR02117 family protein</fullName>
    </submittedName>
</protein>
<keyword evidence="1" id="KW-1133">Transmembrane helix</keyword>
<dbReference type="OrthoDB" id="211174at2"/>
<dbReference type="Proteomes" id="UP000275719">
    <property type="component" value="Unassembled WGS sequence"/>
</dbReference>
<feature type="transmembrane region" description="Helical" evidence="1">
    <location>
        <begin position="6"/>
        <end position="22"/>
    </location>
</feature>
<name>A0A3P3W3F3_9FLAO</name>
<dbReference type="NCBIfam" id="TIGR02117">
    <property type="entry name" value="chp_urease_rgn"/>
    <property type="match status" value="1"/>
</dbReference>
<evidence type="ECO:0000256" key="1">
    <source>
        <dbReference type="SAM" id="Phobius"/>
    </source>
</evidence>
<keyword evidence="1" id="KW-0812">Transmembrane</keyword>
<keyword evidence="3" id="KW-1185">Reference proteome</keyword>